<dbReference type="HOGENOM" id="CLU_1180863_0_0_1"/>
<proteinExistence type="predicted"/>
<dbReference type="AlphaFoldDB" id="A0A0C9V4P7"/>
<protein>
    <recommendedName>
        <fullName evidence="4">F-box domain-containing protein</fullName>
    </recommendedName>
</protein>
<gene>
    <name evidence="1" type="ORF">M422DRAFT_265732</name>
    <name evidence="2" type="ORF">M422DRAFT_265734</name>
</gene>
<evidence type="ECO:0000313" key="2">
    <source>
        <dbReference type="EMBL" id="KIJ32406.1"/>
    </source>
</evidence>
<dbReference type="EMBL" id="KN837227">
    <property type="protein sequence ID" value="KIJ32406.1"/>
    <property type="molecule type" value="Genomic_DNA"/>
</dbReference>
<accession>A0A0C9V4P7</accession>
<dbReference type="EMBL" id="KN837227">
    <property type="protein sequence ID" value="KIJ32405.1"/>
    <property type="molecule type" value="Genomic_DNA"/>
</dbReference>
<evidence type="ECO:0000313" key="3">
    <source>
        <dbReference type="Proteomes" id="UP000054279"/>
    </source>
</evidence>
<sequence>MSFHFLNDLPNEILRQIILHVIPFESYQEILSPYRLSRELDNLPFAFDSELEKEDPLPVVLRLSSVCTLWRDTIDDMSRAWSTLAFKTTTVIDIHPPIERAHGKWTTSIPIDLHFECTESSAQLEPAAKLLIPFRSQIKNLSQVCDHVTNCLLPHLFSGDEPISLTSLQFLEIYNVWAVIFPQRTTKKNTSMLQIWINYVYGSLALISNGLSRSDLYPRFSVFGYSIEMWTLSLS</sequence>
<organism evidence="1 3">
    <name type="scientific">Sphaerobolus stellatus (strain SS14)</name>
    <dbReference type="NCBI Taxonomy" id="990650"/>
    <lineage>
        <taxon>Eukaryota</taxon>
        <taxon>Fungi</taxon>
        <taxon>Dikarya</taxon>
        <taxon>Basidiomycota</taxon>
        <taxon>Agaricomycotina</taxon>
        <taxon>Agaricomycetes</taxon>
        <taxon>Phallomycetidae</taxon>
        <taxon>Geastrales</taxon>
        <taxon>Sphaerobolaceae</taxon>
        <taxon>Sphaerobolus</taxon>
    </lineage>
</organism>
<dbReference type="Proteomes" id="UP000054279">
    <property type="component" value="Unassembled WGS sequence"/>
</dbReference>
<evidence type="ECO:0000313" key="1">
    <source>
        <dbReference type="EMBL" id="KIJ32405.1"/>
    </source>
</evidence>
<evidence type="ECO:0008006" key="4">
    <source>
        <dbReference type="Google" id="ProtNLM"/>
    </source>
</evidence>
<reference evidence="1 3" key="1">
    <citation type="submission" date="2014-06" db="EMBL/GenBank/DDBJ databases">
        <title>Evolutionary Origins and Diversification of the Mycorrhizal Mutualists.</title>
        <authorList>
            <consortium name="DOE Joint Genome Institute"/>
            <consortium name="Mycorrhizal Genomics Consortium"/>
            <person name="Kohler A."/>
            <person name="Kuo A."/>
            <person name="Nagy L.G."/>
            <person name="Floudas D."/>
            <person name="Copeland A."/>
            <person name="Barry K.W."/>
            <person name="Cichocki N."/>
            <person name="Veneault-Fourrey C."/>
            <person name="LaButti K."/>
            <person name="Lindquist E.A."/>
            <person name="Lipzen A."/>
            <person name="Lundell T."/>
            <person name="Morin E."/>
            <person name="Murat C."/>
            <person name="Riley R."/>
            <person name="Ohm R."/>
            <person name="Sun H."/>
            <person name="Tunlid A."/>
            <person name="Henrissat B."/>
            <person name="Grigoriev I.V."/>
            <person name="Hibbett D.S."/>
            <person name="Martin F."/>
        </authorList>
    </citation>
    <scope>NUCLEOTIDE SEQUENCE [LARGE SCALE GENOMIC DNA]</scope>
    <source>
        <strain evidence="1 3">SS14</strain>
    </source>
</reference>
<keyword evidence="3" id="KW-1185">Reference proteome</keyword>
<name>A0A0C9V4P7_SPHS4</name>